<dbReference type="RefSeq" id="WP_254006417.1">
    <property type="nucleotide sequence ID" value="NZ_OW659477.1"/>
</dbReference>
<dbReference type="InterPro" id="IPR016024">
    <property type="entry name" value="ARM-type_fold"/>
</dbReference>
<dbReference type="InterPro" id="IPR014825">
    <property type="entry name" value="DNA_alkylation"/>
</dbReference>
<dbReference type="Gene3D" id="1.25.10.90">
    <property type="match status" value="1"/>
</dbReference>
<evidence type="ECO:0000313" key="2">
    <source>
        <dbReference type="EMBL" id="CAH2762280.1"/>
    </source>
</evidence>
<evidence type="ECO:0000313" key="4">
    <source>
        <dbReference type="Proteomes" id="UP001154111"/>
    </source>
</evidence>
<reference evidence="2" key="1">
    <citation type="submission" date="2022-04" db="EMBL/GenBank/DDBJ databases">
        <authorList>
            <person name="Forde T."/>
        </authorList>
    </citation>
    <scope>NUCLEOTIDE SEQUENCE</scope>
    <source>
        <strain evidence="2">A18Y016a</strain>
        <strain evidence="1">A18Y020d</strain>
    </source>
</reference>
<dbReference type="SUPFAM" id="SSF48371">
    <property type="entry name" value="ARM repeat"/>
    <property type="match status" value="1"/>
</dbReference>
<dbReference type="EMBL" id="OW659496">
    <property type="protein sequence ID" value="CAH2762251.1"/>
    <property type="molecule type" value="Genomic_DNA"/>
</dbReference>
<sequence length="225" mass="26095">MKTWTVESVVLYLDDFKNESRRKTLMKQGANDKTAGVPLGIMRKLAKEIGKDHQLALSLWELNIIDYQLLAVLLFDPNELDEVTVFKFLNEIQVMTLQEDLIFRCLVFSQDKDVWVERLKFETADHLGRAYWTFVVDAIKRKQKSELELMALLDEIEVNLVHAHPLTQWMMNRALCEIGFGYSEFVDRAYEIGEASAVYKDMKVAKGCTSAYAPYWMDAVLKRNV</sequence>
<dbReference type="Proteomes" id="UP001154095">
    <property type="component" value="Chromosome"/>
</dbReference>
<organism evidence="2 4">
    <name type="scientific">Erysipelothrix amsterdamensis</name>
    <dbReference type="NCBI Taxonomy" id="2929157"/>
    <lineage>
        <taxon>Bacteria</taxon>
        <taxon>Bacillati</taxon>
        <taxon>Bacillota</taxon>
        <taxon>Erysipelotrichia</taxon>
        <taxon>Erysipelotrichales</taxon>
        <taxon>Erysipelotrichaceae</taxon>
        <taxon>Erysipelothrix</taxon>
    </lineage>
</organism>
<evidence type="ECO:0000313" key="3">
    <source>
        <dbReference type="Proteomes" id="UP001154095"/>
    </source>
</evidence>
<proteinExistence type="predicted"/>
<accession>A0AAU9VKI9</accession>
<evidence type="ECO:0000313" key="1">
    <source>
        <dbReference type="EMBL" id="CAH2762251.1"/>
    </source>
</evidence>
<dbReference type="Proteomes" id="UP001154111">
    <property type="component" value="Chromosome"/>
</dbReference>
<dbReference type="EMBL" id="OW659477">
    <property type="protein sequence ID" value="CAH2762280.1"/>
    <property type="molecule type" value="Genomic_DNA"/>
</dbReference>
<dbReference type="PANTHER" id="PTHR41291">
    <property type="entry name" value="DNA ALKYLATION REPAIR PROTEIN"/>
    <property type="match status" value="1"/>
</dbReference>
<gene>
    <name evidence="2" type="ORF">ERYAMS2_01124</name>
    <name evidence="1" type="ORF">ERYAMS_00830</name>
</gene>
<keyword evidence="3" id="KW-1185">Reference proteome</keyword>
<name>A0AAU9VKI9_9FIRM</name>
<dbReference type="Pfam" id="PF08713">
    <property type="entry name" value="DNA_alkylation"/>
    <property type="match status" value="1"/>
</dbReference>
<dbReference type="PANTHER" id="PTHR41291:SF1">
    <property type="entry name" value="DNA ALKYLATION REPAIR PROTEIN"/>
    <property type="match status" value="1"/>
</dbReference>
<protein>
    <submittedName>
        <fullName evidence="2">DNA alkylation repair protein</fullName>
    </submittedName>
</protein>
<dbReference type="AlphaFoldDB" id="A0AAU9VKI9"/>